<dbReference type="RefSeq" id="WP_328962964.1">
    <property type="nucleotide sequence ID" value="NZ_CP108090.1"/>
</dbReference>
<evidence type="ECO:0000313" key="3">
    <source>
        <dbReference type="Proteomes" id="UP001432039"/>
    </source>
</evidence>
<sequence>MRSVVTTLLDALALLLIAAGAAWGLAPWIGGFALTVAGVVILAGSLWSARSDGG</sequence>
<dbReference type="EMBL" id="CP108090">
    <property type="protein sequence ID" value="WUQ14147.1"/>
    <property type="molecule type" value="Genomic_DNA"/>
</dbReference>
<evidence type="ECO:0000313" key="2">
    <source>
        <dbReference type="EMBL" id="WUQ14147.1"/>
    </source>
</evidence>
<feature type="transmembrane region" description="Helical" evidence="1">
    <location>
        <begin position="29"/>
        <end position="49"/>
    </location>
</feature>
<dbReference type="Proteomes" id="UP001432039">
    <property type="component" value="Chromosome"/>
</dbReference>
<organism evidence="2 3">
    <name type="scientific">Streptomyces virginiae</name>
    <name type="common">Streptomyces cinnamonensis</name>
    <dbReference type="NCBI Taxonomy" id="1961"/>
    <lineage>
        <taxon>Bacteria</taxon>
        <taxon>Bacillati</taxon>
        <taxon>Actinomycetota</taxon>
        <taxon>Actinomycetes</taxon>
        <taxon>Kitasatosporales</taxon>
        <taxon>Streptomycetaceae</taxon>
        <taxon>Streptomyces</taxon>
    </lineage>
</organism>
<gene>
    <name evidence="2" type="ORF">OG517_23470</name>
</gene>
<keyword evidence="1" id="KW-0472">Membrane</keyword>
<protein>
    <submittedName>
        <fullName evidence="2">Uncharacterized protein</fullName>
    </submittedName>
</protein>
<reference evidence="2" key="1">
    <citation type="submission" date="2022-10" db="EMBL/GenBank/DDBJ databases">
        <title>The complete genomes of actinobacterial strains from the NBC collection.</title>
        <authorList>
            <person name="Joergensen T.S."/>
            <person name="Alvarez Arevalo M."/>
            <person name="Sterndorff E.B."/>
            <person name="Faurdal D."/>
            <person name="Vuksanovic O."/>
            <person name="Mourched A.-S."/>
            <person name="Charusanti P."/>
            <person name="Shaw S."/>
            <person name="Blin K."/>
            <person name="Weber T."/>
        </authorList>
    </citation>
    <scope>NUCLEOTIDE SEQUENCE</scope>
    <source>
        <strain evidence="2">NBC_00248</strain>
    </source>
</reference>
<proteinExistence type="predicted"/>
<keyword evidence="3" id="KW-1185">Reference proteome</keyword>
<keyword evidence="1" id="KW-1133">Transmembrane helix</keyword>
<accession>A0ABZ1TEC8</accession>
<name>A0ABZ1TEC8_STRVG</name>
<evidence type="ECO:0000256" key="1">
    <source>
        <dbReference type="SAM" id="Phobius"/>
    </source>
</evidence>
<keyword evidence="1" id="KW-0812">Transmembrane</keyword>